<dbReference type="InterPro" id="IPR011706">
    <property type="entry name" value="Cu-oxidase_C"/>
</dbReference>
<name>A0A3B0RRB2_9ZZZZ</name>
<feature type="non-terminal residue" evidence="3">
    <location>
        <position position="1"/>
    </location>
</feature>
<dbReference type="SUPFAM" id="SSF49503">
    <property type="entry name" value="Cupredoxins"/>
    <property type="match status" value="1"/>
</dbReference>
<dbReference type="GO" id="GO:0016491">
    <property type="term" value="F:oxidoreductase activity"/>
    <property type="evidence" value="ECO:0007669"/>
    <property type="project" value="InterPro"/>
</dbReference>
<proteinExistence type="predicted"/>
<dbReference type="Gene3D" id="2.60.40.420">
    <property type="entry name" value="Cupredoxins - blue copper proteins"/>
    <property type="match status" value="1"/>
</dbReference>
<dbReference type="Pfam" id="PF07731">
    <property type="entry name" value="Cu-oxidase_2"/>
    <property type="match status" value="1"/>
</dbReference>
<dbReference type="EMBL" id="UOEG01000111">
    <property type="protein sequence ID" value="VAV94092.1"/>
    <property type="molecule type" value="Genomic_DNA"/>
</dbReference>
<dbReference type="InterPro" id="IPR002355">
    <property type="entry name" value="Cu_oxidase_Cu_BS"/>
</dbReference>
<sequence length="27" mass="3065">PDDAPYMYHCHILEHEDAGMMGQFSVA</sequence>
<accession>A0A3B0RRB2</accession>
<evidence type="ECO:0000313" key="3">
    <source>
        <dbReference type="EMBL" id="VAV94092.1"/>
    </source>
</evidence>
<evidence type="ECO:0000259" key="2">
    <source>
        <dbReference type="Pfam" id="PF07731"/>
    </source>
</evidence>
<gene>
    <name evidence="3" type="ORF">MNBD_ALPHA07-630</name>
</gene>
<dbReference type="GO" id="GO:0005507">
    <property type="term" value="F:copper ion binding"/>
    <property type="evidence" value="ECO:0007669"/>
    <property type="project" value="InterPro"/>
</dbReference>
<protein>
    <submittedName>
        <fullName evidence="3">Multicopper oxidase</fullName>
    </submittedName>
</protein>
<feature type="domain" description="Plastocyanin-like" evidence="2">
    <location>
        <begin position="5"/>
        <end position="26"/>
    </location>
</feature>
<dbReference type="PROSITE" id="PS00080">
    <property type="entry name" value="MULTICOPPER_OXIDASE2"/>
    <property type="match status" value="1"/>
</dbReference>
<keyword evidence="1" id="KW-0479">Metal-binding</keyword>
<dbReference type="InterPro" id="IPR008972">
    <property type="entry name" value="Cupredoxin"/>
</dbReference>
<dbReference type="AlphaFoldDB" id="A0A3B0RRB2"/>
<organism evidence="3">
    <name type="scientific">hydrothermal vent metagenome</name>
    <dbReference type="NCBI Taxonomy" id="652676"/>
    <lineage>
        <taxon>unclassified sequences</taxon>
        <taxon>metagenomes</taxon>
        <taxon>ecological metagenomes</taxon>
    </lineage>
</organism>
<reference evidence="3" key="1">
    <citation type="submission" date="2018-06" db="EMBL/GenBank/DDBJ databases">
        <authorList>
            <person name="Zhirakovskaya E."/>
        </authorList>
    </citation>
    <scope>NUCLEOTIDE SEQUENCE</scope>
</reference>
<evidence type="ECO:0000256" key="1">
    <source>
        <dbReference type="ARBA" id="ARBA00022723"/>
    </source>
</evidence>